<protein>
    <recommendedName>
        <fullName evidence="1">diguanylate cyclase</fullName>
        <ecNumber evidence="1">2.7.7.65</ecNumber>
    </recommendedName>
</protein>
<feature type="transmembrane region" description="Helical" evidence="3">
    <location>
        <begin position="43"/>
        <end position="60"/>
    </location>
</feature>
<feature type="transmembrane region" description="Helical" evidence="3">
    <location>
        <begin position="12"/>
        <end position="31"/>
    </location>
</feature>
<dbReference type="SUPFAM" id="SSF55073">
    <property type="entry name" value="Nucleotide cyclase"/>
    <property type="match status" value="1"/>
</dbReference>
<dbReference type="InterPro" id="IPR050469">
    <property type="entry name" value="Diguanylate_Cyclase"/>
</dbReference>
<organism evidence="5 6">
    <name type="scientific">Methylophilus glucosoxydans</name>
    <dbReference type="NCBI Taxonomy" id="752553"/>
    <lineage>
        <taxon>Bacteria</taxon>
        <taxon>Pseudomonadati</taxon>
        <taxon>Pseudomonadota</taxon>
        <taxon>Betaproteobacteria</taxon>
        <taxon>Nitrosomonadales</taxon>
        <taxon>Methylophilaceae</taxon>
        <taxon>Methylophilus</taxon>
    </lineage>
</organism>
<dbReference type="InterPro" id="IPR043128">
    <property type="entry name" value="Rev_trsase/Diguanyl_cyclase"/>
</dbReference>
<dbReference type="Pfam" id="PF00990">
    <property type="entry name" value="GGDEF"/>
    <property type="match status" value="1"/>
</dbReference>
<keyword evidence="3" id="KW-1133">Transmembrane helix</keyword>
<evidence type="ECO:0000313" key="5">
    <source>
        <dbReference type="EMBL" id="MFD0930356.1"/>
    </source>
</evidence>
<name>A0ABW3GNM8_9PROT</name>
<evidence type="ECO:0000256" key="3">
    <source>
        <dbReference type="SAM" id="Phobius"/>
    </source>
</evidence>
<feature type="transmembrane region" description="Helical" evidence="3">
    <location>
        <begin position="97"/>
        <end position="114"/>
    </location>
</feature>
<dbReference type="PANTHER" id="PTHR45138">
    <property type="entry name" value="REGULATORY COMPONENTS OF SENSORY TRANSDUCTION SYSTEM"/>
    <property type="match status" value="1"/>
</dbReference>
<gene>
    <name evidence="5" type="ORF">ACFQ1T_11270</name>
</gene>
<keyword evidence="3" id="KW-0812">Transmembrane</keyword>
<dbReference type="EMBL" id="JBHTJW010000002">
    <property type="protein sequence ID" value="MFD0930356.1"/>
    <property type="molecule type" value="Genomic_DNA"/>
</dbReference>
<dbReference type="PROSITE" id="PS50887">
    <property type="entry name" value="GGDEF"/>
    <property type="match status" value="1"/>
</dbReference>
<evidence type="ECO:0000256" key="1">
    <source>
        <dbReference type="ARBA" id="ARBA00012528"/>
    </source>
</evidence>
<dbReference type="EC" id="2.7.7.65" evidence="1"/>
<dbReference type="NCBIfam" id="TIGR00254">
    <property type="entry name" value="GGDEF"/>
    <property type="match status" value="1"/>
</dbReference>
<keyword evidence="6" id="KW-1185">Reference proteome</keyword>
<dbReference type="InterPro" id="IPR029787">
    <property type="entry name" value="Nucleotide_cyclase"/>
</dbReference>
<feature type="transmembrane region" description="Helical" evidence="3">
    <location>
        <begin position="168"/>
        <end position="190"/>
    </location>
</feature>
<sequence length="395" mass="43227">MISGAYQQRRLIMGWVRGLLIFACGLAVYFFSQTSLIIGPQSIYIAAAVTLVAQGLSQLVNGIRMFRGYRVYRYWTLLVITTLLACNAVMLNMHISNRWLLLSNLAVLLWIFAYGSRSLVGHGKDFVANIFWLCCSLFAMVGLILAIVAVKVGLADQASLDGFGDWSIHAYLVSFFMLIITAVVSLLLLIMHVKAQAGLQAIATLDGLTGVLNRRGLQEAASRMQAVSQRIQLPMGMLIVDLDYFKKVNDVYGHLVGDVVLKSCAETIRAALRGGDVIGRYGGEEFCILMPNTGEQEAMVLAERIRRIIEVTPVSIAGVESMSRETQAIKCTVSVGAVSSETMGYVIDALFAAADQNLYRAKQNGRNRIVSNIEQLLDKSPVKGKPAKRHASVIA</sequence>
<proteinExistence type="predicted"/>
<feature type="transmembrane region" description="Helical" evidence="3">
    <location>
        <begin position="126"/>
        <end position="148"/>
    </location>
</feature>
<dbReference type="InterPro" id="IPR000160">
    <property type="entry name" value="GGDEF_dom"/>
</dbReference>
<dbReference type="Proteomes" id="UP001597106">
    <property type="component" value="Unassembled WGS sequence"/>
</dbReference>
<evidence type="ECO:0000313" key="6">
    <source>
        <dbReference type="Proteomes" id="UP001597106"/>
    </source>
</evidence>
<dbReference type="Gene3D" id="3.30.70.270">
    <property type="match status" value="1"/>
</dbReference>
<dbReference type="PANTHER" id="PTHR45138:SF9">
    <property type="entry name" value="DIGUANYLATE CYCLASE DGCM-RELATED"/>
    <property type="match status" value="1"/>
</dbReference>
<comment type="caution">
    <text evidence="5">The sequence shown here is derived from an EMBL/GenBank/DDBJ whole genome shotgun (WGS) entry which is preliminary data.</text>
</comment>
<accession>A0ABW3GNM8</accession>
<evidence type="ECO:0000259" key="4">
    <source>
        <dbReference type="PROSITE" id="PS50887"/>
    </source>
</evidence>
<feature type="domain" description="GGDEF" evidence="4">
    <location>
        <begin position="233"/>
        <end position="374"/>
    </location>
</feature>
<dbReference type="SMART" id="SM00267">
    <property type="entry name" value="GGDEF"/>
    <property type="match status" value="1"/>
</dbReference>
<comment type="catalytic activity">
    <reaction evidence="2">
        <text>2 GTP = 3',3'-c-di-GMP + 2 diphosphate</text>
        <dbReference type="Rhea" id="RHEA:24898"/>
        <dbReference type="ChEBI" id="CHEBI:33019"/>
        <dbReference type="ChEBI" id="CHEBI:37565"/>
        <dbReference type="ChEBI" id="CHEBI:58805"/>
        <dbReference type="EC" id="2.7.7.65"/>
    </reaction>
</comment>
<keyword evidence="3" id="KW-0472">Membrane</keyword>
<dbReference type="CDD" id="cd01949">
    <property type="entry name" value="GGDEF"/>
    <property type="match status" value="1"/>
</dbReference>
<dbReference type="RefSeq" id="WP_313989282.1">
    <property type="nucleotide sequence ID" value="NZ_JBHTJW010000002.1"/>
</dbReference>
<evidence type="ECO:0000256" key="2">
    <source>
        <dbReference type="ARBA" id="ARBA00034247"/>
    </source>
</evidence>
<feature type="transmembrane region" description="Helical" evidence="3">
    <location>
        <begin position="72"/>
        <end position="91"/>
    </location>
</feature>
<reference evidence="6" key="1">
    <citation type="journal article" date="2019" name="Int. J. Syst. Evol. Microbiol.">
        <title>The Global Catalogue of Microorganisms (GCM) 10K type strain sequencing project: providing services to taxonomists for standard genome sequencing and annotation.</title>
        <authorList>
            <consortium name="The Broad Institute Genomics Platform"/>
            <consortium name="The Broad Institute Genome Sequencing Center for Infectious Disease"/>
            <person name="Wu L."/>
            <person name="Ma J."/>
        </authorList>
    </citation>
    <scope>NUCLEOTIDE SEQUENCE [LARGE SCALE GENOMIC DNA]</scope>
    <source>
        <strain evidence="6">CCUG 59685</strain>
    </source>
</reference>